<proteinExistence type="predicted"/>
<organism evidence="1 2">
    <name type="scientific">Albugo candida</name>
    <dbReference type="NCBI Taxonomy" id="65357"/>
    <lineage>
        <taxon>Eukaryota</taxon>
        <taxon>Sar</taxon>
        <taxon>Stramenopiles</taxon>
        <taxon>Oomycota</taxon>
        <taxon>Peronosporomycetes</taxon>
        <taxon>Albuginales</taxon>
        <taxon>Albuginaceae</taxon>
        <taxon>Albugo</taxon>
    </lineage>
</organism>
<evidence type="ECO:0000313" key="1">
    <source>
        <dbReference type="EMBL" id="CCI42007.1"/>
    </source>
</evidence>
<gene>
    <name evidence="1" type="ORF">BN9_027910</name>
</gene>
<evidence type="ECO:0000313" key="2">
    <source>
        <dbReference type="Proteomes" id="UP000053237"/>
    </source>
</evidence>
<reference evidence="1 2" key="1">
    <citation type="submission" date="2012-05" db="EMBL/GenBank/DDBJ databases">
        <title>Recombination and specialization in a pathogen metapopulation.</title>
        <authorList>
            <person name="Gardiner A."/>
            <person name="Kemen E."/>
            <person name="Schultz-Larsen T."/>
            <person name="MacLean D."/>
            <person name="Van Oosterhout C."/>
            <person name="Jones J.D.G."/>
        </authorList>
    </citation>
    <scope>NUCLEOTIDE SEQUENCE [LARGE SCALE GENOMIC DNA]</scope>
    <source>
        <strain evidence="1 2">Ac Nc2</strain>
    </source>
</reference>
<dbReference type="EMBL" id="CAIX01000028">
    <property type="protein sequence ID" value="CCI42007.1"/>
    <property type="molecule type" value="Genomic_DNA"/>
</dbReference>
<dbReference type="InParanoid" id="A0A024G5S2"/>
<sequence length="1133" mass="128601">MMNQFLAPGRILRSISACECIHLELASKQIADDISKTGQLRSDALPQDECKAVLVPADADHLSAPSISSSEQAKITFARRTLLNLSKLINMASSMPKDERAIRHGHSQNAADTIIQSFMLKATQHSTSSKLSFCIWKGDRARKYLFVLRWIFCRYSDVIIGFSIRIFNKADDMESEPNCKEIKMATSLVLFELFQSTMSTRDAVVEWNQTQQPEGSITRQDQLETYLLLLGTLEKSVVGISATQRTRLDMARYEAFIATSCFIAVYLSHTKLNDMRPYYVLADLIAIILDKVEEWQKHRFHPCNPFLSYAVHQFRCRFREYRKLFGMQQKELQQAGIEMMLYTWTKSAMLFCTRSDATLKLRTNVMDYRRSKLPSNTNDMASTRIRHIIIKLEQMICGHKSQDTMTNEITLRNMCLVLGLLPKAEVTRAFPRIKITMETHLMTLAKTLRSLTWVGHDRNEALVLSILRLCLCSSIEENTNRSRALYQGYADVLILHMMRTVSRSRARLEAKFFENDFIQLGEFILRSCVRIYVLLDSLQSNQPVLVEASLGIVRAILKSQDRAGECESNRAIYREQLTPPILHILASTNMSSLRDQVTDLLEWLNHTYIMKSVIDYLINGSPPAIRRGLGLLSHFVSVVLVTESHFEEQFTRLFARLRHALNLIDQVSEPLFVTSPSDWMNVSRYRSEKALDAEENSIKYFGLPSVSYPSSVYQVITPCRCRIMIQVLLRQMMNSPRDGVHIKMLRDALEHVSNLDSPGKNGVVNQVFQNLANSVLLKLKDLDHLEKMQNTTKVSYQAEALVFARLCPFVALRVVPEKMFWFPSCSDERSLSHDCVDSLTKTGEDVRHAVYERMIATLKDANSSKEINMLSVEILLKFHVEYGFERIARELEAFLDSVNITDDKGEHTWWSQRTNGSRVSTDNSSCQLTMAKSLVYYLNRLAQREGSAIFQRHITCSDYIVSRIVILLLGITSIPVPFNAKGLACVTSFDHIREGCVCCLAALIQQCLEVTSASVSSLVELTLSEVMVLLASYGYPKVENWRKVSLPGTGTLVDQLGVLKRHPLPIQARICCCKALLYAVEHAKQQTLTPIFQIVVQGLLNTLEISNQDPTLEDMMLQVGYCGSPSGALQSSS</sequence>
<dbReference type="Proteomes" id="UP000053237">
    <property type="component" value="Unassembled WGS sequence"/>
</dbReference>
<accession>A0A024G5S2</accession>
<dbReference type="InterPro" id="IPR016024">
    <property type="entry name" value="ARM-type_fold"/>
</dbReference>
<dbReference type="SUPFAM" id="SSF48371">
    <property type="entry name" value="ARM repeat"/>
    <property type="match status" value="1"/>
</dbReference>
<comment type="caution">
    <text evidence="1">The sequence shown here is derived from an EMBL/GenBank/DDBJ whole genome shotgun (WGS) entry which is preliminary data.</text>
</comment>
<name>A0A024G5S2_9STRA</name>
<keyword evidence="2" id="KW-1185">Reference proteome</keyword>
<protein>
    <submittedName>
        <fullName evidence="1">Uncharacterized protein</fullName>
    </submittedName>
</protein>
<dbReference type="AlphaFoldDB" id="A0A024G5S2"/>